<evidence type="ECO:0000313" key="2">
    <source>
        <dbReference type="Proteomes" id="UP000007161"/>
    </source>
</evidence>
<organism evidence="1 2">
    <name type="scientific">Marinitoga piezophila (strain DSM 14283 / JCM 11233 / KA3)</name>
    <dbReference type="NCBI Taxonomy" id="443254"/>
    <lineage>
        <taxon>Bacteria</taxon>
        <taxon>Thermotogati</taxon>
        <taxon>Thermotogota</taxon>
        <taxon>Thermotogae</taxon>
        <taxon>Petrotogales</taxon>
        <taxon>Petrotogaceae</taxon>
        <taxon>Marinitoga</taxon>
    </lineage>
</organism>
<gene>
    <name evidence="1" type="ordered locus">Marpi_0910</name>
</gene>
<dbReference type="Proteomes" id="UP000007161">
    <property type="component" value="Chromosome"/>
</dbReference>
<dbReference type="HOGENOM" id="CLU_3345677_0_0_0"/>
<accession>H2J7D3</accession>
<keyword evidence="2" id="KW-1185">Reference proteome</keyword>
<evidence type="ECO:0000313" key="1">
    <source>
        <dbReference type="EMBL" id="AEX85325.1"/>
    </source>
</evidence>
<dbReference type="STRING" id="443254.Marpi_0910"/>
<dbReference type="KEGG" id="mpz:Marpi_0910"/>
<dbReference type="EMBL" id="CP003257">
    <property type="protein sequence ID" value="AEX85325.1"/>
    <property type="molecule type" value="Genomic_DNA"/>
</dbReference>
<dbReference type="AlphaFoldDB" id="H2J7D3"/>
<protein>
    <submittedName>
        <fullName evidence="1">Uncharacterized protein</fullName>
    </submittedName>
</protein>
<name>H2J7D3_MARPK</name>
<reference evidence="1 2" key="1">
    <citation type="journal article" date="2012" name="J. Bacteriol.">
        <title>Complete Genome Sequence of the Thermophilic, Piezophilic, Heterotrophic Bacterium Marinitoga piezophila KA3.</title>
        <authorList>
            <person name="Lucas S."/>
            <person name="Han J."/>
            <person name="Lapidus A."/>
            <person name="Cheng J.F."/>
            <person name="Goodwin L.A."/>
            <person name="Pitluck S."/>
            <person name="Peters L."/>
            <person name="Mikhailova N."/>
            <person name="Teshima H."/>
            <person name="Detter J.C."/>
            <person name="Han C."/>
            <person name="Tapia R."/>
            <person name="Land M."/>
            <person name="Hauser L."/>
            <person name="Kyrpides N.C."/>
            <person name="Ivanova N."/>
            <person name="Pagani I."/>
            <person name="Vannier P."/>
            <person name="Oger P."/>
            <person name="Bartlett D.H."/>
            <person name="Noll K.M."/>
            <person name="Woyke T."/>
            <person name="Jebbar M."/>
        </authorList>
    </citation>
    <scope>NUCLEOTIDE SEQUENCE [LARGE SCALE GENOMIC DNA]</scope>
    <source>
        <strain evidence="2">DSM 14283 / JCM 11233 / KA3</strain>
    </source>
</reference>
<proteinExistence type="predicted"/>
<reference evidence="2" key="2">
    <citation type="submission" date="2012-01" db="EMBL/GenBank/DDBJ databases">
        <title>Complete sequence of chromosome of Marinitoga piezophila KA3.</title>
        <authorList>
            <person name="Lucas S."/>
            <person name="Han J."/>
            <person name="Lapidus A."/>
            <person name="Cheng J.-F."/>
            <person name="Goodwin L."/>
            <person name="Pitluck S."/>
            <person name="Peters L."/>
            <person name="Mikhailova N."/>
            <person name="Teshima H."/>
            <person name="Detter J.C."/>
            <person name="Han C."/>
            <person name="Tapia R."/>
            <person name="Land M."/>
            <person name="Hauser L."/>
            <person name="Kyrpides N."/>
            <person name="Ivanova N."/>
            <person name="Pagani I."/>
            <person name="Jebbar M."/>
            <person name="Vannier P."/>
            <person name="Oger P."/>
            <person name="Cario A."/>
            <person name="Bartlett D."/>
            <person name="Noll K.M."/>
            <person name="Woyke T."/>
        </authorList>
    </citation>
    <scope>NUCLEOTIDE SEQUENCE [LARGE SCALE GENOMIC DNA]</scope>
    <source>
        <strain evidence="2">DSM 14283 / JCM 11233 / KA3</strain>
    </source>
</reference>
<sequence>MYFDENKNEAKEVVIITPDACYIMIEEHGTFTAQCNR</sequence>